<dbReference type="Pfam" id="PF04542">
    <property type="entry name" value="Sigma70_r2"/>
    <property type="match status" value="1"/>
</dbReference>
<dbReference type="EMBL" id="CP037422">
    <property type="protein sequence ID" value="QDU11810.1"/>
    <property type="molecule type" value="Genomic_DNA"/>
</dbReference>
<evidence type="ECO:0000313" key="11">
    <source>
        <dbReference type="Proteomes" id="UP000318704"/>
    </source>
</evidence>
<dbReference type="CDD" id="cd06171">
    <property type="entry name" value="Sigma70_r4"/>
    <property type="match status" value="1"/>
</dbReference>
<dbReference type="AlphaFoldDB" id="A0A517X2T0"/>
<keyword evidence="10" id="KW-1185">Reference proteome</keyword>
<evidence type="ECO:0000313" key="10">
    <source>
        <dbReference type="Proteomes" id="UP000318384"/>
    </source>
</evidence>
<dbReference type="SUPFAM" id="SSF88946">
    <property type="entry name" value="Sigma2 domain of RNA polymerase sigma factors"/>
    <property type="match status" value="1"/>
</dbReference>
<gene>
    <name evidence="9" type="primary">rpoE_4</name>
    <name evidence="8" type="ORF">V144x_46980</name>
    <name evidence="9" type="ORF">V202x_52340</name>
</gene>
<dbReference type="GO" id="GO:0006352">
    <property type="term" value="P:DNA-templated transcription initiation"/>
    <property type="evidence" value="ECO:0007669"/>
    <property type="project" value="InterPro"/>
</dbReference>
<feature type="domain" description="RNA polymerase sigma-70 region 2" evidence="6">
    <location>
        <begin position="32"/>
        <end position="99"/>
    </location>
</feature>
<dbReference type="GO" id="GO:0003677">
    <property type="term" value="F:DNA binding"/>
    <property type="evidence" value="ECO:0007669"/>
    <property type="project" value="InterPro"/>
</dbReference>
<dbReference type="InterPro" id="IPR013324">
    <property type="entry name" value="RNA_pol_sigma_r3/r4-like"/>
</dbReference>
<dbReference type="Pfam" id="PF08281">
    <property type="entry name" value="Sigma70_r4_2"/>
    <property type="match status" value="1"/>
</dbReference>
<dbReference type="InterPro" id="IPR039425">
    <property type="entry name" value="RNA_pol_sigma-70-like"/>
</dbReference>
<protein>
    <submittedName>
        <fullName evidence="9">ECF RNA polymerase sigma-E factor</fullName>
    </submittedName>
</protein>
<evidence type="ECO:0000256" key="4">
    <source>
        <dbReference type="ARBA" id="ARBA00023163"/>
    </source>
</evidence>
<accession>A0A517X2T0</accession>
<name>A0A517X2T0_9PLAN</name>
<evidence type="ECO:0000259" key="7">
    <source>
        <dbReference type="Pfam" id="PF08281"/>
    </source>
</evidence>
<dbReference type="PANTHER" id="PTHR43133">
    <property type="entry name" value="RNA POLYMERASE ECF-TYPE SIGMA FACTO"/>
    <property type="match status" value="1"/>
</dbReference>
<dbReference type="GO" id="GO:0016987">
    <property type="term" value="F:sigma factor activity"/>
    <property type="evidence" value="ECO:0007669"/>
    <property type="project" value="UniProtKB-KW"/>
</dbReference>
<dbReference type="RefSeq" id="WP_232098698.1">
    <property type="nucleotide sequence ID" value="NZ_CP037422.1"/>
</dbReference>
<evidence type="ECO:0000256" key="2">
    <source>
        <dbReference type="ARBA" id="ARBA00023015"/>
    </source>
</evidence>
<dbReference type="NCBIfam" id="TIGR02937">
    <property type="entry name" value="sigma70-ECF"/>
    <property type="match status" value="1"/>
</dbReference>
<dbReference type="EMBL" id="CP037920">
    <property type="protein sequence ID" value="QDT99188.1"/>
    <property type="molecule type" value="Genomic_DNA"/>
</dbReference>
<organism evidence="9 10">
    <name type="scientific">Gimesia aquarii</name>
    <dbReference type="NCBI Taxonomy" id="2527964"/>
    <lineage>
        <taxon>Bacteria</taxon>
        <taxon>Pseudomonadati</taxon>
        <taxon>Planctomycetota</taxon>
        <taxon>Planctomycetia</taxon>
        <taxon>Planctomycetales</taxon>
        <taxon>Planctomycetaceae</taxon>
        <taxon>Gimesia</taxon>
    </lineage>
</organism>
<keyword evidence="4" id="KW-0804">Transcription</keyword>
<feature type="region of interest" description="Disordered" evidence="5">
    <location>
        <begin position="101"/>
        <end position="122"/>
    </location>
</feature>
<sequence length="216" mass="24870">MSLIRQLDTVTNNDQHLIQECLAGRTEAFDQLVLKYQDRLFRTLVRILGSNDDARDAAQEGFTQAFFKLNTFRGTAAFYSWLFRIAFNAAITQKRKIKRTSTTLDTQDNPAGNWLVDTHPENRPSDVAELSERKKMVHQALNELQEEYRTPLILRELEGMSYGEIAEITEIPLGTVRSRIFRGRNELKQKLNTLFQTEPVSRAFKSDHESSVSESK</sequence>
<reference evidence="10 11" key="1">
    <citation type="submission" date="2019-03" db="EMBL/GenBank/DDBJ databases">
        <title>Deep-cultivation of Planctomycetes and their phenomic and genomic characterization uncovers novel biology.</title>
        <authorList>
            <person name="Wiegand S."/>
            <person name="Jogler M."/>
            <person name="Boedeker C."/>
            <person name="Pinto D."/>
            <person name="Vollmers J."/>
            <person name="Rivas-Marin E."/>
            <person name="Kohn T."/>
            <person name="Peeters S.H."/>
            <person name="Heuer A."/>
            <person name="Rast P."/>
            <person name="Oberbeckmann S."/>
            <person name="Bunk B."/>
            <person name="Jeske O."/>
            <person name="Meyerdierks A."/>
            <person name="Storesund J.E."/>
            <person name="Kallscheuer N."/>
            <person name="Luecker S."/>
            <person name="Lage O.M."/>
            <person name="Pohl T."/>
            <person name="Merkel B.J."/>
            <person name="Hornburger P."/>
            <person name="Mueller R.-W."/>
            <person name="Bruemmer F."/>
            <person name="Labrenz M."/>
            <person name="Spormann A.M."/>
            <person name="Op den Camp H."/>
            <person name="Overmann J."/>
            <person name="Amann R."/>
            <person name="Jetten M.S.M."/>
            <person name="Mascher T."/>
            <person name="Medema M.H."/>
            <person name="Devos D.P."/>
            <person name="Kaster A.-K."/>
            <person name="Ovreas L."/>
            <person name="Rohde M."/>
            <person name="Galperin M.Y."/>
            <person name="Jogler C."/>
        </authorList>
    </citation>
    <scope>NUCLEOTIDE SEQUENCE [LARGE SCALE GENOMIC DNA]</scope>
    <source>
        <strain evidence="8 11">V144</strain>
        <strain evidence="9 10">V202</strain>
    </source>
</reference>
<evidence type="ECO:0000259" key="6">
    <source>
        <dbReference type="Pfam" id="PF04542"/>
    </source>
</evidence>
<dbReference type="InterPro" id="IPR007627">
    <property type="entry name" value="RNA_pol_sigma70_r2"/>
</dbReference>
<dbReference type="Gene3D" id="1.10.10.10">
    <property type="entry name" value="Winged helix-like DNA-binding domain superfamily/Winged helix DNA-binding domain"/>
    <property type="match status" value="1"/>
</dbReference>
<dbReference type="InterPro" id="IPR014284">
    <property type="entry name" value="RNA_pol_sigma-70_dom"/>
</dbReference>
<dbReference type="SUPFAM" id="SSF88659">
    <property type="entry name" value="Sigma3 and sigma4 domains of RNA polymerase sigma factors"/>
    <property type="match status" value="1"/>
</dbReference>
<dbReference type="KEGG" id="gaw:V144x_46980"/>
<dbReference type="PANTHER" id="PTHR43133:SF53">
    <property type="entry name" value="ECF RNA POLYMERASE SIGMA-E FACTOR"/>
    <property type="match status" value="1"/>
</dbReference>
<proteinExistence type="inferred from homology"/>
<evidence type="ECO:0000313" key="9">
    <source>
        <dbReference type="EMBL" id="QDU11810.1"/>
    </source>
</evidence>
<feature type="domain" description="RNA polymerase sigma factor 70 region 4 type 2" evidence="7">
    <location>
        <begin position="136"/>
        <end position="187"/>
    </location>
</feature>
<evidence type="ECO:0000256" key="1">
    <source>
        <dbReference type="ARBA" id="ARBA00010641"/>
    </source>
</evidence>
<evidence type="ECO:0000256" key="5">
    <source>
        <dbReference type="SAM" id="MobiDB-lite"/>
    </source>
</evidence>
<dbReference type="InterPro" id="IPR013249">
    <property type="entry name" value="RNA_pol_sigma70_r4_t2"/>
</dbReference>
<dbReference type="Gene3D" id="1.10.1740.10">
    <property type="match status" value="1"/>
</dbReference>
<keyword evidence="3" id="KW-0731">Sigma factor</keyword>
<evidence type="ECO:0000313" key="8">
    <source>
        <dbReference type="EMBL" id="QDT99188.1"/>
    </source>
</evidence>
<evidence type="ECO:0000256" key="3">
    <source>
        <dbReference type="ARBA" id="ARBA00023082"/>
    </source>
</evidence>
<dbReference type="InterPro" id="IPR013325">
    <property type="entry name" value="RNA_pol_sigma_r2"/>
</dbReference>
<feature type="compositionally biased region" description="Polar residues" evidence="5">
    <location>
        <begin position="101"/>
        <end position="110"/>
    </location>
</feature>
<comment type="similarity">
    <text evidence="1">Belongs to the sigma-70 factor family. ECF subfamily.</text>
</comment>
<accession>A0A517W1R8</accession>
<dbReference type="InterPro" id="IPR036388">
    <property type="entry name" value="WH-like_DNA-bd_sf"/>
</dbReference>
<keyword evidence="2" id="KW-0805">Transcription regulation</keyword>
<dbReference type="Proteomes" id="UP000318384">
    <property type="component" value="Chromosome"/>
</dbReference>
<dbReference type="Proteomes" id="UP000318704">
    <property type="component" value="Chromosome"/>
</dbReference>